<feature type="region of interest" description="Disordered" evidence="1">
    <location>
        <begin position="156"/>
        <end position="175"/>
    </location>
</feature>
<dbReference type="EMBL" id="JBBBZM010000081">
    <property type="protein sequence ID" value="KAL0634950.1"/>
    <property type="molecule type" value="Genomic_DNA"/>
</dbReference>
<evidence type="ECO:0000313" key="2">
    <source>
        <dbReference type="EMBL" id="KAL0634950.1"/>
    </source>
</evidence>
<comment type="caution">
    <text evidence="2">The sequence shown here is derived from an EMBL/GenBank/DDBJ whole genome shotgun (WGS) entry which is preliminary data.</text>
</comment>
<organism evidence="2 3">
    <name type="scientific">Discina gigas</name>
    <dbReference type="NCBI Taxonomy" id="1032678"/>
    <lineage>
        <taxon>Eukaryota</taxon>
        <taxon>Fungi</taxon>
        <taxon>Dikarya</taxon>
        <taxon>Ascomycota</taxon>
        <taxon>Pezizomycotina</taxon>
        <taxon>Pezizomycetes</taxon>
        <taxon>Pezizales</taxon>
        <taxon>Discinaceae</taxon>
        <taxon>Discina</taxon>
    </lineage>
</organism>
<accession>A0ABR3GGB5</accession>
<proteinExistence type="predicted"/>
<protein>
    <submittedName>
        <fullName evidence="2">Uncharacterized protein</fullName>
    </submittedName>
</protein>
<sequence>MSTPDSSSNAQVIDPTGISVNGIENRGNAGIAVHSTGHLGQSSLRMNNGDFNRPEILPMGTGFHNSSPKKNNFQSRLAHFQQLALNNTIPPSTREIQTNNAPPSTKFRNFTIPVSIREVDPVDSVPAPSLPEKIKPPNINTLFNTREIHPIDTTPNTAERFKYDTPQPSPRQSLSLNPASIVTGLRKPPGNDFQARLAHFRELALNSKNDADFIPQVGTGRRYSCNVMTAPPSPIQLEHFAFHKSGAASVINMPTTTNLLQSEIDSTPPTNIIVQGNSSTTIKSNGLAASNNPLQAGIADTLSVPPSKDKDAHNLGASVVPRSTPARKVVPAPKAVSIEKEVPRYPITLSPAPPDVTEHQLVKTIRNARSPGPVPLKAYRPTIAAVSSPPVEPKPRIRVPGRKDANAARPSRRNRKAMNEYQQMPAVLMLMHDRSKSFSQAKMDIACAAAAEICETPLTFADFSLCRPEDRKIDITGHGLNCEKIIRGIEFAFREENVGIQDVFIQHDRFCVVLRTTTTKFKIPRTSGDTESVSGHREPHHVPDDTSNFQYWGMRVCDHMVAPILPSHAFYFEVREEDFQSDLDGESTVVDGLGAGPSGANFLLHKEDIVEWLETGVFTL</sequence>
<evidence type="ECO:0000256" key="1">
    <source>
        <dbReference type="SAM" id="MobiDB-lite"/>
    </source>
</evidence>
<name>A0ABR3GGB5_9PEZI</name>
<evidence type="ECO:0000313" key="3">
    <source>
        <dbReference type="Proteomes" id="UP001447188"/>
    </source>
</evidence>
<dbReference type="Proteomes" id="UP001447188">
    <property type="component" value="Unassembled WGS sequence"/>
</dbReference>
<gene>
    <name evidence="2" type="ORF">Q9L58_006144</name>
</gene>
<feature type="region of interest" description="Disordered" evidence="1">
    <location>
        <begin position="386"/>
        <end position="417"/>
    </location>
</feature>
<reference evidence="2 3" key="1">
    <citation type="submission" date="2024-02" db="EMBL/GenBank/DDBJ databases">
        <title>Discinaceae phylogenomics.</title>
        <authorList>
            <person name="Dirks A.C."/>
            <person name="James T.Y."/>
        </authorList>
    </citation>
    <scope>NUCLEOTIDE SEQUENCE [LARGE SCALE GENOMIC DNA]</scope>
    <source>
        <strain evidence="2 3">ACD0624</strain>
    </source>
</reference>
<keyword evidence="3" id="KW-1185">Reference proteome</keyword>